<accession>A0A829YGH8</accession>
<evidence type="ECO:0000313" key="2">
    <source>
        <dbReference type="Proteomes" id="UP000445000"/>
    </source>
</evidence>
<keyword evidence="2" id="KW-1185">Reference proteome</keyword>
<reference evidence="2" key="1">
    <citation type="submission" date="2020-01" db="EMBL/GenBank/DDBJ databases">
        <title>'Steroidobacter agaridevorans' sp. nov., agar-degrading bacteria isolated from rhizosphere soils.</title>
        <authorList>
            <person name="Ikenaga M."/>
            <person name="Kataoka M."/>
            <person name="Murouchi A."/>
            <person name="Katsuragi S."/>
            <person name="Sakai M."/>
        </authorList>
    </citation>
    <scope>NUCLEOTIDE SEQUENCE [LARGE SCALE GENOMIC DNA]</scope>
    <source>
        <strain evidence="2">YU21-B</strain>
    </source>
</reference>
<dbReference type="AlphaFoldDB" id="A0A829YGH8"/>
<dbReference type="CDD" id="cd20297">
    <property type="entry name" value="cupin_HQDO_small"/>
    <property type="match status" value="1"/>
</dbReference>
<organism evidence="1 2">
    <name type="scientific">Steroidobacter agaridevorans</name>
    <dbReference type="NCBI Taxonomy" id="2695856"/>
    <lineage>
        <taxon>Bacteria</taxon>
        <taxon>Pseudomonadati</taxon>
        <taxon>Pseudomonadota</taxon>
        <taxon>Gammaproteobacteria</taxon>
        <taxon>Steroidobacterales</taxon>
        <taxon>Steroidobacteraceae</taxon>
        <taxon>Steroidobacter</taxon>
    </lineage>
</organism>
<dbReference type="SUPFAM" id="SSF51182">
    <property type="entry name" value="RmlC-like cupins"/>
    <property type="match status" value="1"/>
</dbReference>
<evidence type="ECO:0000313" key="1">
    <source>
        <dbReference type="EMBL" id="GFE82320.1"/>
    </source>
</evidence>
<proteinExistence type="predicted"/>
<name>A0A829YGH8_9GAMM</name>
<comment type="caution">
    <text evidence="1">The sequence shown here is derived from an EMBL/GenBank/DDBJ whole genome shotgun (WGS) entry which is preliminary data.</text>
</comment>
<dbReference type="Gene3D" id="2.60.120.10">
    <property type="entry name" value="Jelly Rolls"/>
    <property type="match status" value="1"/>
</dbReference>
<gene>
    <name evidence="1" type="ORF">GCM10011487_43200</name>
</gene>
<dbReference type="EMBL" id="BLJN01000004">
    <property type="protein sequence ID" value="GFE82320.1"/>
    <property type="molecule type" value="Genomic_DNA"/>
</dbReference>
<dbReference type="InterPro" id="IPR011051">
    <property type="entry name" value="RmlC_Cupin_sf"/>
</dbReference>
<dbReference type="InterPro" id="IPR014710">
    <property type="entry name" value="RmlC-like_jellyroll"/>
</dbReference>
<sequence length="165" mass="18083">MTAEFQTVFGSLQDYAKGELEIINDSPKNYAFSNVFDVAARSAAYEKVVVAINLGYVLETLRAEGTSPWFAASHDEFAIVMDGEVEVELVKLDAPAAPPSKKGAIQLPGNPAGRRMGHVKCKRGHQVLLPQGAAYRFKAARPGVILLQTIEGELSKQKWREICYT</sequence>
<dbReference type="RefSeq" id="WP_161813974.1">
    <property type="nucleotide sequence ID" value="NZ_BLJN01000004.1"/>
</dbReference>
<evidence type="ECO:0008006" key="3">
    <source>
        <dbReference type="Google" id="ProtNLM"/>
    </source>
</evidence>
<protein>
    <recommendedName>
        <fullName evidence="3">Hydroxyquinol 1,2-dioxygenase</fullName>
    </recommendedName>
</protein>
<dbReference type="Proteomes" id="UP000445000">
    <property type="component" value="Unassembled WGS sequence"/>
</dbReference>